<dbReference type="EMBL" id="CAVMJV010000005">
    <property type="protein sequence ID" value="CAK5028698.1"/>
    <property type="molecule type" value="Genomic_DNA"/>
</dbReference>
<accession>A0ACB0Y2R0</accession>
<comment type="caution">
    <text evidence="1">The sequence shown here is derived from an EMBL/GenBank/DDBJ whole genome shotgun (WGS) entry which is preliminary data.</text>
</comment>
<name>A0ACB0Y2R0_MELEN</name>
<protein>
    <submittedName>
        <fullName evidence="1">Uncharacterized protein</fullName>
    </submittedName>
</protein>
<gene>
    <name evidence="1" type="ORF">MENTE1834_LOCUS6683</name>
</gene>
<evidence type="ECO:0000313" key="1">
    <source>
        <dbReference type="EMBL" id="CAK5028698.1"/>
    </source>
</evidence>
<dbReference type="Proteomes" id="UP001497535">
    <property type="component" value="Unassembled WGS sequence"/>
</dbReference>
<sequence length="61" mass="6669">MLIVVFIVSPLFSSPFIFVVSLLLLFSSAAATFISSGFCFKLQSCIPCPNNIKLCCRSISF</sequence>
<organism evidence="1 2">
    <name type="scientific">Meloidogyne enterolobii</name>
    <name type="common">Root-knot nematode worm</name>
    <name type="synonym">Meloidogyne mayaguensis</name>
    <dbReference type="NCBI Taxonomy" id="390850"/>
    <lineage>
        <taxon>Eukaryota</taxon>
        <taxon>Metazoa</taxon>
        <taxon>Ecdysozoa</taxon>
        <taxon>Nematoda</taxon>
        <taxon>Chromadorea</taxon>
        <taxon>Rhabditida</taxon>
        <taxon>Tylenchina</taxon>
        <taxon>Tylenchomorpha</taxon>
        <taxon>Tylenchoidea</taxon>
        <taxon>Meloidogynidae</taxon>
        <taxon>Meloidogyninae</taxon>
        <taxon>Meloidogyne</taxon>
    </lineage>
</organism>
<keyword evidence="2" id="KW-1185">Reference proteome</keyword>
<proteinExistence type="predicted"/>
<evidence type="ECO:0000313" key="2">
    <source>
        <dbReference type="Proteomes" id="UP001497535"/>
    </source>
</evidence>
<reference evidence="1" key="1">
    <citation type="submission" date="2023-11" db="EMBL/GenBank/DDBJ databases">
        <authorList>
            <person name="Poullet M."/>
        </authorList>
    </citation>
    <scope>NUCLEOTIDE SEQUENCE</scope>
    <source>
        <strain evidence="1">E1834</strain>
    </source>
</reference>